<evidence type="ECO:0000313" key="5">
    <source>
        <dbReference type="EMBL" id="SGZ39234.1"/>
    </source>
</evidence>
<dbReference type="InterPro" id="IPR015943">
    <property type="entry name" value="WD40/YVTN_repeat-like_dom_sf"/>
</dbReference>
<evidence type="ECO:0000256" key="3">
    <source>
        <dbReference type="ARBA" id="ARBA00038335"/>
    </source>
</evidence>
<dbReference type="EMBL" id="FQNF01000019">
    <property type="protein sequence ID" value="SGZ39234.1"/>
    <property type="molecule type" value="Genomic_DNA"/>
</dbReference>
<protein>
    <recommendedName>
        <fullName evidence="4">Small-subunit processome Utp12 domain-containing protein</fullName>
    </recommendedName>
</protein>
<evidence type="ECO:0000313" key="6">
    <source>
        <dbReference type="Proteomes" id="UP000183365"/>
    </source>
</evidence>
<evidence type="ECO:0000256" key="2">
    <source>
        <dbReference type="ARBA" id="ARBA00023242"/>
    </source>
</evidence>
<gene>
    <name evidence="5" type="ORF">HGUI_01434</name>
</gene>
<dbReference type="InterPro" id="IPR052414">
    <property type="entry name" value="U3_snoRNA-assoc_WDR"/>
</dbReference>
<evidence type="ECO:0000259" key="4">
    <source>
        <dbReference type="Pfam" id="PF04003"/>
    </source>
</evidence>
<dbReference type="Gene3D" id="2.130.10.10">
    <property type="entry name" value="YVTN repeat-like/Quinoprotein amine dehydrogenase"/>
    <property type="match status" value="1"/>
</dbReference>
<proteinExistence type="inferred from homology"/>
<name>A0A1L0AYM5_9ASCO</name>
<dbReference type="SUPFAM" id="SSF50998">
    <property type="entry name" value="Quinoprotein alcohol dehydrogenase-like"/>
    <property type="match status" value="1"/>
</dbReference>
<comment type="similarity">
    <text evidence="3">Belongs to the UTP5 family.</text>
</comment>
<dbReference type="Pfam" id="PF04003">
    <property type="entry name" value="Utp12"/>
    <property type="match status" value="1"/>
</dbReference>
<reference evidence="6" key="1">
    <citation type="submission" date="2016-11" db="EMBL/GenBank/DDBJ databases">
        <authorList>
            <person name="Guldener U."/>
        </authorList>
    </citation>
    <scope>NUCLEOTIDE SEQUENCE [LARGE SCALE GENOMIC DNA]</scope>
</reference>
<comment type="subcellular location">
    <subcellularLocation>
        <location evidence="1">Nucleus</location>
        <location evidence="1">Nucleolus</location>
    </subcellularLocation>
</comment>
<organism evidence="5 6">
    <name type="scientific">Hanseniaspora guilliermondii</name>
    <dbReference type="NCBI Taxonomy" id="56406"/>
    <lineage>
        <taxon>Eukaryota</taxon>
        <taxon>Fungi</taxon>
        <taxon>Dikarya</taxon>
        <taxon>Ascomycota</taxon>
        <taxon>Saccharomycotina</taxon>
        <taxon>Saccharomycetes</taxon>
        <taxon>Saccharomycodales</taxon>
        <taxon>Saccharomycodaceae</taxon>
        <taxon>Hanseniaspora</taxon>
    </lineage>
</organism>
<dbReference type="InterPro" id="IPR011047">
    <property type="entry name" value="Quinoprotein_ADH-like_sf"/>
</dbReference>
<dbReference type="GO" id="GO:0032040">
    <property type="term" value="C:small-subunit processome"/>
    <property type="evidence" value="ECO:0007669"/>
    <property type="project" value="UniProtKB-ARBA"/>
</dbReference>
<keyword evidence="2" id="KW-0539">Nucleus</keyword>
<dbReference type="GO" id="GO:0000462">
    <property type="term" value="P:maturation of SSU-rRNA from tricistronic rRNA transcript (SSU-rRNA, 5.8S rRNA, LSU-rRNA)"/>
    <property type="evidence" value="ECO:0007669"/>
    <property type="project" value="TreeGrafter"/>
</dbReference>
<dbReference type="VEuPathDB" id="FungiDB:HGUI_01434"/>
<keyword evidence="6" id="KW-1185">Reference proteome</keyword>
<evidence type="ECO:0000256" key="1">
    <source>
        <dbReference type="ARBA" id="ARBA00004604"/>
    </source>
</evidence>
<dbReference type="AlphaFoldDB" id="A0A1L0AYM5"/>
<dbReference type="PANTHER" id="PTHR44267:SF1">
    <property type="entry name" value="WD REPEAT-CONTAINING PROTEIN 43"/>
    <property type="match status" value="1"/>
</dbReference>
<dbReference type="OrthoDB" id="30195at2759"/>
<sequence length="611" mass="70655">MSVDTNFVDVFENIIAYTSLELNNVSIVFKNIDNDFIISNIKLDSNLHHTDIKITTLNNQTVAIVGLNNGNLIIFSINDGKIISNINISNNAITTFTIKDDSVFILDTENVLFNLNLVSYEPEVINNLSEFVNQQSINNITTLDDKFLISTQSVKLIDIVNNSTIHEYPGHLNAVKEMRVIKKTATESIFYSFSDNDNIVNFYNSNEDNKLVLVLSCNENIKQFNYISVNNQEIITIVTQNGNLEIFVNPFTDSTSNDNKRRKKNKINKKSTLQIKFQQFDNDLKISYCQNLNENHLRLLYRSNNTMVSYEFNYDISLKDYYKENKVEVKAENNIKNTNIINQSDISSKASYKEGNNYITQGNNYSNLIEQIDTILKNDNDISFSDLNLNTVNTSSKKKSNIVGTLTTILRQSLVSNDHNLLDQVLNTKDPKIIKLTLWKLSSELIINFLIRITDKIIVYYNSNNNNNNIYVWLYYTLIIHGNYLIKFNNNLQLKQKLSNLYFIIAKKSSYYHKLVKLNSIINNQLSRSMLYEEKLLSNYENDLIVDGEEYIDSEFEYDEGLDVEDDDDYQDDDYQEDDDILLDDVNDTGFDIDRDMIPLEANQHSDVEME</sequence>
<dbReference type="InterPro" id="IPR007148">
    <property type="entry name" value="SSU_processome_Utp12"/>
</dbReference>
<accession>A0A1L0AYM5</accession>
<dbReference type="Proteomes" id="UP000183365">
    <property type="component" value="Unassembled WGS sequence"/>
</dbReference>
<feature type="domain" description="Small-subunit processome Utp12" evidence="4">
    <location>
        <begin position="417"/>
        <end position="519"/>
    </location>
</feature>
<dbReference type="PANTHER" id="PTHR44267">
    <property type="entry name" value="WD REPEAT-CONTAINING PROTEIN 43"/>
    <property type="match status" value="1"/>
</dbReference>